<dbReference type="PANTHER" id="PTHR35527:SF2">
    <property type="entry name" value="HYDROLASE"/>
    <property type="match status" value="1"/>
</dbReference>
<name>A0A1E3VVN6_9HYPH</name>
<gene>
    <name evidence="6" type="ORF">AUC71_03990</name>
</gene>
<evidence type="ECO:0000256" key="2">
    <source>
        <dbReference type="ARBA" id="ARBA00022801"/>
    </source>
</evidence>
<keyword evidence="7" id="KW-1185">Reference proteome</keyword>
<evidence type="ECO:0000313" key="7">
    <source>
        <dbReference type="Proteomes" id="UP000095042"/>
    </source>
</evidence>
<dbReference type="InterPro" id="IPR029055">
    <property type="entry name" value="Ntn_hydrolases_N"/>
</dbReference>
<dbReference type="PANTHER" id="PTHR35527">
    <property type="entry name" value="CHOLOYLGLYCINE HYDROLASE"/>
    <property type="match status" value="1"/>
</dbReference>
<evidence type="ECO:0000256" key="4">
    <source>
        <dbReference type="SAM" id="SignalP"/>
    </source>
</evidence>
<dbReference type="OrthoDB" id="9794717at2"/>
<dbReference type="Pfam" id="PF02275">
    <property type="entry name" value="CBAH"/>
    <property type="match status" value="1"/>
</dbReference>
<proteinExistence type="inferred from homology"/>
<dbReference type="Proteomes" id="UP000095042">
    <property type="component" value="Unassembled WGS sequence"/>
</dbReference>
<dbReference type="SUPFAM" id="SSF56235">
    <property type="entry name" value="N-terminal nucleophile aminohydrolases (Ntn hydrolases)"/>
    <property type="match status" value="1"/>
</dbReference>
<feature type="region of interest" description="Disordered" evidence="3">
    <location>
        <begin position="356"/>
        <end position="375"/>
    </location>
</feature>
<keyword evidence="2" id="KW-0378">Hydrolase</keyword>
<organism evidence="6 7">
    <name type="scientific">Methyloceanibacter marginalis</name>
    <dbReference type="NCBI Taxonomy" id="1774971"/>
    <lineage>
        <taxon>Bacteria</taxon>
        <taxon>Pseudomonadati</taxon>
        <taxon>Pseudomonadota</taxon>
        <taxon>Alphaproteobacteria</taxon>
        <taxon>Hyphomicrobiales</taxon>
        <taxon>Hyphomicrobiaceae</taxon>
        <taxon>Methyloceanibacter</taxon>
    </lineage>
</organism>
<evidence type="ECO:0000313" key="6">
    <source>
        <dbReference type="EMBL" id="ODR97569.1"/>
    </source>
</evidence>
<feature type="signal peptide" evidence="4">
    <location>
        <begin position="1"/>
        <end position="23"/>
    </location>
</feature>
<dbReference type="InterPro" id="IPR052193">
    <property type="entry name" value="Peptidase_C59"/>
</dbReference>
<accession>A0A1E3VVN6</accession>
<dbReference type="InterPro" id="IPR029132">
    <property type="entry name" value="CBAH/NAAA_C"/>
</dbReference>
<evidence type="ECO:0000256" key="1">
    <source>
        <dbReference type="ARBA" id="ARBA00006625"/>
    </source>
</evidence>
<comment type="similarity">
    <text evidence="1">Belongs to the peptidase C59 family.</text>
</comment>
<evidence type="ECO:0000259" key="5">
    <source>
        <dbReference type="Pfam" id="PF02275"/>
    </source>
</evidence>
<feature type="domain" description="Choloylglycine hydrolase/NAAA C-terminal" evidence="5">
    <location>
        <begin position="24"/>
        <end position="338"/>
    </location>
</feature>
<dbReference type="CDD" id="cd00542">
    <property type="entry name" value="Ntn_PVA"/>
    <property type="match status" value="1"/>
</dbReference>
<reference evidence="6 7" key="1">
    <citation type="journal article" date="2016" name="Environ. Microbiol.">
        <title>New Methyloceanibacter diversity from North Sea sediments includes methanotroph containing solely the soluble methane monooxygenase.</title>
        <authorList>
            <person name="Vekeman B."/>
            <person name="Kerckhof F.M."/>
            <person name="Cremers G."/>
            <person name="de Vos P."/>
            <person name="Vandamme P."/>
            <person name="Boon N."/>
            <person name="Op den Camp H.J."/>
            <person name="Heylen K."/>
        </authorList>
    </citation>
    <scope>NUCLEOTIDE SEQUENCE [LARGE SCALE GENOMIC DNA]</scope>
    <source>
        <strain evidence="6 7">R-67177</strain>
    </source>
</reference>
<dbReference type="EMBL" id="LPWD01000451">
    <property type="protein sequence ID" value="ODR97569.1"/>
    <property type="molecule type" value="Genomic_DNA"/>
</dbReference>
<dbReference type="Gene3D" id="3.60.60.10">
    <property type="entry name" value="Penicillin V Acylase, Chain A"/>
    <property type="match status" value="1"/>
</dbReference>
<sequence>MIRRAAIYTLAASLALATSPVFACTGISLKATDGAAIRGRTLEFGFPLQSSVIVVPAGKEFTATLPDGGKGLSYKTRYGIVGANAFNEVAIIDGLNDQGLSIGLFYFPGYAQYAEATAENASKALAPQDFGMWVLGNFATVDEVKKAVEDIVMVPTPMPGLGSAKGMPADVHFFVQDKSGKSIAIEPIDGKVKVTDAPIGVMTNAPTYDWHMTNLDNYINLNAKDIQDEKLGPVTLSAIGSGTGMLGLPGDFTPPSRFVRASMFSQAATPNAKAEDAVFSAFHILNQFDIPKGSVINASVGGAQPEITEWTSVSDLQNLRWYFRTHQDQSIRVVDLKKAMKAADGEIRTIEMEKSTQTATDVSAEVKSMKQASNE</sequence>
<dbReference type="RefSeq" id="WP_069625011.1">
    <property type="nucleotide sequence ID" value="NZ_LPWD01000451.1"/>
</dbReference>
<feature type="chain" id="PRO_5009138623" description="Choloylglycine hydrolase/NAAA C-terminal domain-containing protein" evidence="4">
    <location>
        <begin position="24"/>
        <end position="375"/>
    </location>
</feature>
<protein>
    <recommendedName>
        <fullName evidence="5">Choloylglycine hydrolase/NAAA C-terminal domain-containing protein</fullName>
    </recommendedName>
</protein>
<evidence type="ECO:0000256" key="3">
    <source>
        <dbReference type="SAM" id="MobiDB-lite"/>
    </source>
</evidence>
<dbReference type="AlphaFoldDB" id="A0A1E3VVN6"/>
<keyword evidence="4" id="KW-0732">Signal</keyword>
<dbReference type="GO" id="GO:0016787">
    <property type="term" value="F:hydrolase activity"/>
    <property type="evidence" value="ECO:0007669"/>
    <property type="project" value="UniProtKB-KW"/>
</dbReference>
<comment type="caution">
    <text evidence="6">The sequence shown here is derived from an EMBL/GenBank/DDBJ whole genome shotgun (WGS) entry which is preliminary data.</text>
</comment>